<evidence type="ECO:0000256" key="1">
    <source>
        <dbReference type="ARBA" id="ARBA00006336"/>
    </source>
</evidence>
<dbReference type="InterPro" id="IPR013325">
    <property type="entry name" value="RNA_pol_sigma_r2"/>
</dbReference>
<comment type="caution">
    <text evidence="5">The sequence shown here is derived from an EMBL/GenBank/DDBJ whole genome shotgun (WGS) entry which is preliminary data.</text>
</comment>
<keyword evidence="2" id="KW-0378">Hydrolase</keyword>
<evidence type="ECO:0000259" key="3">
    <source>
        <dbReference type="Pfam" id="PF00857"/>
    </source>
</evidence>
<dbReference type="Gene3D" id="1.10.1740.10">
    <property type="match status" value="1"/>
</dbReference>
<protein>
    <submittedName>
        <fullName evidence="5">Isochorismatase family protein</fullName>
    </submittedName>
</protein>
<proteinExistence type="inferred from homology"/>
<dbReference type="RefSeq" id="WP_211147722.1">
    <property type="nucleotide sequence ID" value="NZ_JBBMEY010000009.1"/>
</dbReference>
<feature type="domain" description="Isochorismatase-like" evidence="3">
    <location>
        <begin position="61"/>
        <end position="167"/>
    </location>
</feature>
<dbReference type="EMBL" id="JBBMFI010000008">
    <property type="protein sequence ID" value="MEQ2565293.1"/>
    <property type="molecule type" value="Genomic_DNA"/>
</dbReference>
<evidence type="ECO:0000313" key="5">
    <source>
        <dbReference type="EMBL" id="MEQ2565293.1"/>
    </source>
</evidence>
<evidence type="ECO:0000259" key="4">
    <source>
        <dbReference type="Pfam" id="PF04542"/>
    </source>
</evidence>
<accession>A0ABV1HSI8</accession>
<gene>
    <name evidence="5" type="ORF">ABFO16_03470</name>
</gene>
<dbReference type="Gene3D" id="3.40.50.850">
    <property type="entry name" value="Isochorismatase-like"/>
    <property type="match status" value="1"/>
</dbReference>
<dbReference type="Pfam" id="PF00857">
    <property type="entry name" value="Isochorismatase"/>
    <property type="match status" value="1"/>
</dbReference>
<evidence type="ECO:0000256" key="2">
    <source>
        <dbReference type="ARBA" id="ARBA00022801"/>
    </source>
</evidence>
<dbReference type="Pfam" id="PF04542">
    <property type="entry name" value="Sigma70_r2"/>
    <property type="match status" value="1"/>
</dbReference>
<evidence type="ECO:0000313" key="6">
    <source>
        <dbReference type="Proteomes" id="UP001478133"/>
    </source>
</evidence>
<dbReference type="InterPro" id="IPR050272">
    <property type="entry name" value="Isochorismatase-like_hydrls"/>
</dbReference>
<feature type="domain" description="RNA polymerase sigma-70 region 2" evidence="4">
    <location>
        <begin position="7"/>
        <end position="52"/>
    </location>
</feature>
<organism evidence="5 6">
    <name type="scientific">Ruminococcoides intestinihominis</name>
    <dbReference type="NCBI Taxonomy" id="3133161"/>
    <lineage>
        <taxon>Bacteria</taxon>
        <taxon>Bacillati</taxon>
        <taxon>Bacillota</taxon>
        <taxon>Clostridia</taxon>
        <taxon>Eubacteriales</taxon>
        <taxon>Oscillospiraceae</taxon>
        <taxon>Ruminococcoides</taxon>
    </lineage>
</organism>
<dbReference type="SUPFAM" id="SSF88946">
    <property type="entry name" value="Sigma2 domain of RNA polymerase sigma factors"/>
    <property type="match status" value="1"/>
</dbReference>
<sequence length="180" mass="20910">MDIKNVINQYYDMVHKIAYSKTQSVNDADDLTQEVFLKYLQSDKKFDSDDHIKNRLIRVTINTYFHKKGKEKLKLNGRKIPAENLEVENYWTEIDDTLDVQDCEMVMTKYCMSCFGKPEFEKYLQIMDIDTIMIAGVTASGAIRYTVMDAHCRGYNVIVVKDAIADRIPVQCIGICLIWK</sequence>
<name>A0ABV1HSI8_9FIRM</name>
<keyword evidence="6" id="KW-1185">Reference proteome</keyword>
<dbReference type="InterPro" id="IPR000868">
    <property type="entry name" value="Isochorismatase-like_dom"/>
</dbReference>
<reference evidence="5 6" key="1">
    <citation type="submission" date="2024-03" db="EMBL/GenBank/DDBJ databases">
        <title>Human intestinal bacterial collection.</title>
        <authorList>
            <person name="Pauvert C."/>
            <person name="Hitch T.C.A."/>
            <person name="Clavel T."/>
        </authorList>
    </citation>
    <scope>NUCLEOTIDE SEQUENCE [LARGE SCALE GENOMIC DNA]</scope>
    <source>
        <strain evidence="5 6">CLA-AP-H18</strain>
    </source>
</reference>
<dbReference type="Proteomes" id="UP001478133">
    <property type="component" value="Unassembled WGS sequence"/>
</dbReference>
<dbReference type="SUPFAM" id="SSF52499">
    <property type="entry name" value="Isochorismatase-like hydrolases"/>
    <property type="match status" value="1"/>
</dbReference>
<dbReference type="InterPro" id="IPR036380">
    <property type="entry name" value="Isochorismatase-like_sf"/>
</dbReference>
<dbReference type="InterPro" id="IPR007627">
    <property type="entry name" value="RNA_pol_sigma70_r2"/>
</dbReference>
<comment type="similarity">
    <text evidence="1">Belongs to the isochorismatase family.</text>
</comment>
<dbReference type="PANTHER" id="PTHR43540">
    <property type="entry name" value="PEROXYUREIDOACRYLATE/UREIDOACRYLATE AMIDOHYDROLASE-RELATED"/>
    <property type="match status" value="1"/>
</dbReference>